<comment type="caution">
    <text evidence="4">The sequence shown here is derived from an EMBL/GenBank/DDBJ whole genome shotgun (WGS) entry which is preliminary data.</text>
</comment>
<reference evidence="4" key="1">
    <citation type="submission" date="2023-07" db="EMBL/GenBank/DDBJ databases">
        <title>A chromosome-level genome assembly of Lolium multiflorum.</title>
        <authorList>
            <person name="Chen Y."/>
            <person name="Copetti D."/>
            <person name="Kolliker R."/>
            <person name="Studer B."/>
        </authorList>
    </citation>
    <scope>NUCLEOTIDE SEQUENCE</scope>
    <source>
        <strain evidence="4">02402/16</strain>
        <tissue evidence="4">Leaf</tissue>
    </source>
</reference>
<dbReference type="InterPro" id="IPR023796">
    <property type="entry name" value="Serpin_dom"/>
</dbReference>
<dbReference type="SMART" id="SM00093">
    <property type="entry name" value="SERPIN"/>
    <property type="match status" value="1"/>
</dbReference>
<sequence length="392" mass="42021">MANATNHVDAVSDQAALSVRLLASLRRKNKNLAFSPLSFHAMLSLLAAGASAAARDQIVAFLGPAGAEAHAALASKVASRVLVGAETRYSTSVWVEASLRLSPAFAAAAAATYKAEVRPAVFKDRPKKAAAEINQWVARNTGGLVKDILSKAKPLDPSTRLVLANTVRFRGNWQDAFSPDLTADGTFYVDADPGHAVRVPFMTGSRDHELLRIGVHPGFKVLCMPYRRRSSSSFAMYIYLPDARDGLPGLVRALGANPAKLLHHSVVPVEGFTVGKLKIPKFEVSVRMEARPILEGLGLDLPFLSSAEPFSEMLGPPAPPVALASMVHQCFLSVDEKGTVAAAATVADDEGCDWSDDPRVNFVADHPFLFFLMEEFTGVVLFAGQVVNPLLH</sequence>
<dbReference type="GO" id="GO:0005615">
    <property type="term" value="C:extracellular space"/>
    <property type="evidence" value="ECO:0007669"/>
    <property type="project" value="InterPro"/>
</dbReference>
<feature type="domain" description="Serpin" evidence="3">
    <location>
        <begin position="19"/>
        <end position="389"/>
    </location>
</feature>
<name>A0AAD8QWX7_LOLMU</name>
<dbReference type="InterPro" id="IPR042185">
    <property type="entry name" value="Serpin_sf_2"/>
</dbReference>
<proteinExistence type="inferred from homology"/>
<evidence type="ECO:0000256" key="1">
    <source>
        <dbReference type="ARBA" id="ARBA00009500"/>
    </source>
</evidence>
<dbReference type="InterPro" id="IPR000215">
    <property type="entry name" value="Serpin_fam"/>
</dbReference>
<evidence type="ECO:0000313" key="4">
    <source>
        <dbReference type="EMBL" id="KAK1609447.1"/>
    </source>
</evidence>
<dbReference type="InterPro" id="IPR023795">
    <property type="entry name" value="Serpin_CS"/>
</dbReference>
<dbReference type="PANTHER" id="PTHR11461:SF322">
    <property type="entry name" value="SERPIN DOMAIN-CONTAINING PROTEIN"/>
    <property type="match status" value="1"/>
</dbReference>
<evidence type="ECO:0000256" key="2">
    <source>
        <dbReference type="RuleBase" id="RU000411"/>
    </source>
</evidence>
<protein>
    <recommendedName>
        <fullName evidence="3">Serpin domain-containing protein</fullName>
    </recommendedName>
</protein>
<dbReference type="SUPFAM" id="SSF56574">
    <property type="entry name" value="Serpins"/>
    <property type="match status" value="1"/>
</dbReference>
<evidence type="ECO:0000313" key="5">
    <source>
        <dbReference type="Proteomes" id="UP001231189"/>
    </source>
</evidence>
<accession>A0AAD8QWX7</accession>
<comment type="similarity">
    <text evidence="1 2">Belongs to the serpin family.</text>
</comment>
<dbReference type="PANTHER" id="PTHR11461">
    <property type="entry name" value="SERINE PROTEASE INHIBITOR, SERPIN"/>
    <property type="match status" value="1"/>
</dbReference>
<dbReference type="InterPro" id="IPR042178">
    <property type="entry name" value="Serpin_sf_1"/>
</dbReference>
<dbReference type="PROSITE" id="PS00284">
    <property type="entry name" value="SERPIN"/>
    <property type="match status" value="1"/>
</dbReference>
<organism evidence="4 5">
    <name type="scientific">Lolium multiflorum</name>
    <name type="common">Italian ryegrass</name>
    <name type="synonym">Lolium perenne subsp. multiflorum</name>
    <dbReference type="NCBI Taxonomy" id="4521"/>
    <lineage>
        <taxon>Eukaryota</taxon>
        <taxon>Viridiplantae</taxon>
        <taxon>Streptophyta</taxon>
        <taxon>Embryophyta</taxon>
        <taxon>Tracheophyta</taxon>
        <taxon>Spermatophyta</taxon>
        <taxon>Magnoliopsida</taxon>
        <taxon>Liliopsida</taxon>
        <taxon>Poales</taxon>
        <taxon>Poaceae</taxon>
        <taxon>BOP clade</taxon>
        <taxon>Pooideae</taxon>
        <taxon>Poodae</taxon>
        <taxon>Poeae</taxon>
        <taxon>Poeae Chloroplast Group 2 (Poeae type)</taxon>
        <taxon>Loliodinae</taxon>
        <taxon>Loliinae</taxon>
        <taxon>Lolium</taxon>
    </lineage>
</organism>
<dbReference type="EMBL" id="JAUUTY010000007">
    <property type="protein sequence ID" value="KAK1609447.1"/>
    <property type="molecule type" value="Genomic_DNA"/>
</dbReference>
<evidence type="ECO:0000259" key="3">
    <source>
        <dbReference type="SMART" id="SM00093"/>
    </source>
</evidence>
<dbReference type="Pfam" id="PF00079">
    <property type="entry name" value="Serpin"/>
    <property type="match status" value="1"/>
</dbReference>
<gene>
    <name evidence="4" type="ORF">QYE76_033120</name>
</gene>
<dbReference type="AlphaFoldDB" id="A0AAD8QWX7"/>
<dbReference type="GO" id="GO:0004867">
    <property type="term" value="F:serine-type endopeptidase inhibitor activity"/>
    <property type="evidence" value="ECO:0007669"/>
    <property type="project" value="InterPro"/>
</dbReference>
<dbReference type="Gene3D" id="2.30.39.10">
    <property type="entry name" value="Alpha-1-antitrypsin, domain 1"/>
    <property type="match status" value="1"/>
</dbReference>
<dbReference type="Gene3D" id="3.30.497.10">
    <property type="entry name" value="Antithrombin, subunit I, domain 2"/>
    <property type="match status" value="1"/>
</dbReference>
<dbReference type="Proteomes" id="UP001231189">
    <property type="component" value="Unassembled WGS sequence"/>
</dbReference>
<dbReference type="InterPro" id="IPR036186">
    <property type="entry name" value="Serpin_sf"/>
</dbReference>
<keyword evidence="5" id="KW-1185">Reference proteome</keyword>